<sequence length="122" mass="13743">MQRWNAHESADNHDADSYGGETYAPCGCSPQRVNYLVGLLIDGAENGALNSAELQDARAELASCELCYKRLEQEERFRALLNRCCSAVDEGSDDTAPRSLRERIIVSIRTEQTTVRTSRRRY</sequence>
<dbReference type="GeneID" id="64188941"/>
<evidence type="ECO:0008006" key="5">
    <source>
        <dbReference type="Google" id="ProtNLM"/>
    </source>
</evidence>
<dbReference type="Proteomes" id="UP001243856">
    <property type="component" value="Unassembled WGS sequence"/>
</dbReference>
<dbReference type="Proteomes" id="UP001226160">
    <property type="component" value="Unassembled WGS sequence"/>
</dbReference>
<comment type="caution">
    <text evidence="2">The sequence shown here is derived from an EMBL/GenBank/DDBJ whole genome shotgun (WGS) entry which is preliminary data.</text>
</comment>
<gene>
    <name evidence="1" type="ORF">QPX45_06690</name>
    <name evidence="2" type="ORF">QPX54_10170</name>
</gene>
<accession>A0AAP4BVQ0</accession>
<reference evidence="2 4" key="1">
    <citation type="submission" date="2023-05" db="EMBL/GenBank/DDBJ databases">
        <title>Metabolic capabilities are highly conserved among human nasal-associated Corynebacterium species in pangenomic analyses.</title>
        <authorList>
            <person name="Tran T.H."/>
            <person name="Roberts A.Q."/>
            <person name="Escapa I.F."/>
            <person name="Gao W."/>
            <person name="Conlan S."/>
            <person name="Kong H."/>
            <person name="Segre J.A."/>
            <person name="Kelly M.S."/>
            <person name="Lemon K.P."/>
        </authorList>
    </citation>
    <scope>NUCLEOTIDE SEQUENCE</scope>
    <source>
        <strain evidence="2">KPL2654</strain>
        <strain evidence="1 4">KPL2811</strain>
    </source>
</reference>
<keyword evidence="4" id="KW-1185">Reference proteome</keyword>
<proteinExistence type="predicted"/>
<dbReference type="AlphaFoldDB" id="A0AAP4BVQ0"/>
<name>A0AAP4BVQ0_9CORY</name>
<evidence type="ECO:0000313" key="4">
    <source>
        <dbReference type="Proteomes" id="UP001243856"/>
    </source>
</evidence>
<dbReference type="EMBL" id="JASNVP010000010">
    <property type="protein sequence ID" value="MDK4326863.1"/>
    <property type="molecule type" value="Genomic_DNA"/>
</dbReference>
<evidence type="ECO:0000313" key="3">
    <source>
        <dbReference type="Proteomes" id="UP001226160"/>
    </source>
</evidence>
<protein>
    <recommendedName>
        <fullName evidence="5">Mycothiol system anti-sigma-R factor</fullName>
    </recommendedName>
</protein>
<evidence type="ECO:0000313" key="1">
    <source>
        <dbReference type="EMBL" id="MDK4300932.1"/>
    </source>
</evidence>
<dbReference type="RefSeq" id="WP_018121002.1">
    <property type="nucleotide sequence ID" value="NZ_CBCRTU010000008.1"/>
</dbReference>
<dbReference type="EMBL" id="JASNVK010000010">
    <property type="protein sequence ID" value="MDK4300932.1"/>
    <property type="molecule type" value="Genomic_DNA"/>
</dbReference>
<evidence type="ECO:0000313" key="2">
    <source>
        <dbReference type="EMBL" id="MDK4326863.1"/>
    </source>
</evidence>
<organism evidence="2 3">
    <name type="scientific">Corynebacterium propinquum</name>
    <dbReference type="NCBI Taxonomy" id="43769"/>
    <lineage>
        <taxon>Bacteria</taxon>
        <taxon>Bacillati</taxon>
        <taxon>Actinomycetota</taxon>
        <taxon>Actinomycetes</taxon>
        <taxon>Mycobacteriales</taxon>
        <taxon>Corynebacteriaceae</taxon>
        <taxon>Corynebacterium</taxon>
    </lineage>
</organism>